<proteinExistence type="predicted"/>
<dbReference type="EMBL" id="JBEDUW010000006">
    <property type="protein sequence ID" value="KAK9922220.1"/>
    <property type="molecule type" value="Genomic_DNA"/>
</dbReference>
<sequence length="91" mass="10538">MAYAHSEEVARNGDFCVTRSELQCLSPTLHLSSKVLNIAAAHLYEDNSQRWFFPTYFGEQAKGYASQIHEQGWVAATIHICQLQRFHRRLR</sequence>
<reference evidence="1 2" key="1">
    <citation type="journal article" date="2023" name="G3 (Bethesda)">
        <title>A chromosome-length genome assembly and annotation of blackberry (Rubus argutus, cv. 'Hillquist').</title>
        <authorList>
            <person name="Bruna T."/>
            <person name="Aryal R."/>
            <person name="Dudchenko O."/>
            <person name="Sargent D.J."/>
            <person name="Mead D."/>
            <person name="Buti M."/>
            <person name="Cavallini A."/>
            <person name="Hytonen T."/>
            <person name="Andres J."/>
            <person name="Pham M."/>
            <person name="Weisz D."/>
            <person name="Mascagni F."/>
            <person name="Usai G."/>
            <person name="Natali L."/>
            <person name="Bassil N."/>
            <person name="Fernandez G.E."/>
            <person name="Lomsadze A."/>
            <person name="Armour M."/>
            <person name="Olukolu B."/>
            <person name="Poorten T."/>
            <person name="Britton C."/>
            <person name="Davik J."/>
            <person name="Ashrafi H."/>
            <person name="Aiden E.L."/>
            <person name="Borodovsky M."/>
            <person name="Worthington M."/>
        </authorList>
    </citation>
    <scope>NUCLEOTIDE SEQUENCE [LARGE SCALE GENOMIC DNA]</scope>
    <source>
        <strain evidence="1">PI 553951</strain>
    </source>
</reference>
<keyword evidence="2" id="KW-1185">Reference proteome</keyword>
<evidence type="ECO:0000313" key="1">
    <source>
        <dbReference type="EMBL" id="KAK9922220.1"/>
    </source>
</evidence>
<name>A0AAW1WBF0_RUBAR</name>
<organism evidence="1 2">
    <name type="scientific">Rubus argutus</name>
    <name type="common">Southern blackberry</name>
    <dbReference type="NCBI Taxonomy" id="59490"/>
    <lineage>
        <taxon>Eukaryota</taxon>
        <taxon>Viridiplantae</taxon>
        <taxon>Streptophyta</taxon>
        <taxon>Embryophyta</taxon>
        <taxon>Tracheophyta</taxon>
        <taxon>Spermatophyta</taxon>
        <taxon>Magnoliopsida</taxon>
        <taxon>eudicotyledons</taxon>
        <taxon>Gunneridae</taxon>
        <taxon>Pentapetalae</taxon>
        <taxon>rosids</taxon>
        <taxon>fabids</taxon>
        <taxon>Rosales</taxon>
        <taxon>Rosaceae</taxon>
        <taxon>Rosoideae</taxon>
        <taxon>Rosoideae incertae sedis</taxon>
        <taxon>Rubus</taxon>
    </lineage>
</organism>
<dbReference type="Proteomes" id="UP001457282">
    <property type="component" value="Unassembled WGS sequence"/>
</dbReference>
<evidence type="ECO:0000313" key="2">
    <source>
        <dbReference type="Proteomes" id="UP001457282"/>
    </source>
</evidence>
<dbReference type="AlphaFoldDB" id="A0AAW1WBF0"/>
<accession>A0AAW1WBF0</accession>
<comment type="caution">
    <text evidence="1">The sequence shown here is derived from an EMBL/GenBank/DDBJ whole genome shotgun (WGS) entry which is preliminary data.</text>
</comment>
<gene>
    <name evidence="1" type="ORF">M0R45_030695</name>
</gene>
<dbReference type="Gene3D" id="3.40.395.10">
    <property type="entry name" value="Adenoviral Proteinase, Chain A"/>
    <property type="match status" value="1"/>
</dbReference>
<protein>
    <submittedName>
        <fullName evidence="1">Uncharacterized protein</fullName>
    </submittedName>
</protein>